<dbReference type="Proteomes" id="UP001196413">
    <property type="component" value="Unassembled WGS sequence"/>
</dbReference>
<protein>
    <submittedName>
        <fullName evidence="1">Uncharacterized protein</fullName>
    </submittedName>
</protein>
<evidence type="ECO:0000313" key="1">
    <source>
        <dbReference type="EMBL" id="KAJ1358842.1"/>
    </source>
</evidence>
<accession>A0AAD5QQQ5</accession>
<reference evidence="1" key="1">
    <citation type="submission" date="2021-06" db="EMBL/GenBank/DDBJ databases">
        <title>Parelaphostrongylus tenuis whole genome reference sequence.</title>
        <authorList>
            <person name="Garwood T.J."/>
            <person name="Larsen P.A."/>
            <person name="Fountain-Jones N.M."/>
            <person name="Garbe J.R."/>
            <person name="Macchietto M.G."/>
            <person name="Kania S.A."/>
            <person name="Gerhold R.W."/>
            <person name="Richards J.E."/>
            <person name="Wolf T.M."/>
        </authorList>
    </citation>
    <scope>NUCLEOTIDE SEQUENCE</scope>
    <source>
        <strain evidence="1">MNPRO001-30</strain>
        <tissue evidence="1">Meninges</tissue>
    </source>
</reference>
<comment type="caution">
    <text evidence="1">The sequence shown here is derived from an EMBL/GenBank/DDBJ whole genome shotgun (WGS) entry which is preliminary data.</text>
</comment>
<keyword evidence="2" id="KW-1185">Reference proteome</keyword>
<evidence type="ECO:0000313" key="2">
    <source>
        <dbReference type="Proteomes" id="UP001196413"/>
    </source>
</evidence>
<dbReference type="EMBL" id="JAHQIW010003486">
    <property type="protein sequence ID" value="KAJ1358842.1"/>
    <property type="molecule type" value="Genomic_DNA"/>
</dbReference>
<proteinExistence type="predicted"/>
<gene>
    <name evidence="1" type="ORF">KIN20_017374</name>
</gene>
<dbReference type="AlphaFoldDB" id="A0AAD5QQQ5"/>
<organism evidence="1 2">
    <name type="scientific">Parelaphostrongylus tenuis</name>
    <name type="common">Meningeal worm</name>
    <dbReference type="NCBI Taxonomy" id="148309"/>
    <lineage>
        <taxon>Eukaryota</taxon>
        <taxon>Metazoa</taxon>
        <taxon>Ecdysozoa</taxon>
        <taxon>Nematoda</taxon>
        <taxon>Chromadorea</taxon>
        <taxon>Rhabditida</taxon>
        <taxon>Rhabditina</taxon>
        <taxon>Rhabditomorpha</taxon>
        <taxon>Strongyloidea</taxon>
        <taxon>Metastrongylidae</taxon>
        <taxon>Parelaphostrongylus</taxon>
    </lineage>
</organism>
<name>A0AAD5QQQ5_PARTN</name>
<sequence length="55" mass="6176">MANWLRMMWQGVVNRTIRMLASGPLGQMYQITPAMFTDKPGTNSMMQADGKLGEL</sequence>